<organism evidence="2 3">
    <name type="scientific">Dentiscutata erythropus</name>
    <dbReference type="NCBI Taxonomy" id="1348616"/>
    <lineage>
        <taxon>Eukaryota</taxon>
        <taxon>Fungi</taxon>
        <taxon>Fungi incertae sedis</taxon>
        <taxon>Mucoromycota</taxon>
        <taxon>Glomeromycotina</taxon>
        <taxon>Glomeromycetes</taxon>
        <taxon>Diversisporales</taxon>
        <taxon>Gigasporaceae</taxon>
        <taxon>Dentiscutata</taxon>
    </lineage>
</organism>
<dbReference type="AlphaFoldDB" id="A0A9N9JFA9"/>
<feature type="region of interest" description="Disordered" evidence="1">
    <location>
        <begin position="85"/>
        <end position="104"/>
    </location>
</feature>
<sequence length="179" mass="20935">MKKNKKKDSKRYSRTLANIDKKWQVAAKQLQTQAVIISSEEYIEEVRSIVIHGFLQNDNKQASRDNQNDIPDDVTLAILKRRSCESSELENDEEDNISPCELSTGNKNYTNDEIDENSDNEVYTDNIVDGVERKSKIPLQEKKRKEINNGFNLMDKNKMWKLSSGYYVEEKLYKLENYE</sequence>
<comment type="caution">
    <text evidence="2">The sequence shown here is derived from an EMBL/GenBank/DDBJ whole genome shotgun (WGS) entry which is preliminary data.</text>
</comment>
<name>A0A9N9JFA9_9GLOM</name>
<dbReference type="OrthoDB" id="2443653at2759"/>
<dbReference type="EMBL" id="CAJVPY010021266">
    <property type="protein sequence ID" value="CAG8778968.1"/>
    <property type="molecule type" value="Genomic_DNA"/>
</dbReference>
<evidence type="ECO:0000313" key="3">
    <source>
        <dbReference type="Proteomes" id="UP000789405"/>
    </source>
</evidence>
<dbReference type="Proteomes" id="UP000789405">
    <property type="component" value="Unassembled WGS sequence"/>
</dbReference>
<gene>
    <name evidence="2" type="ORF">DERYTH_LOCUS19429</name>
</gene>
<evidence type="ECO:0000313" key="2">
    <source>
        <dbReference type="EMBL" id="CAG8778968.1"/>
    </source>
</evidence>
<evidence type="ECO:0000256" key="1">
    <source>
        <dbReference type="SAM" id="MobiDB-lite"/>
    </source>
</evidence>
<proteinExistence type="predicted"/>
<protein>
    <submittedName>
        <fullName evidence="2">14736_t:CDS:1</fullName>
    </submittedName>
</protein>
<accession>A0A9N9JFA9</accession>
<keyword evidence="3" id="KW-1185">Reference proteome</keyword>
<feature type="compositionally biased region" description="Acidic residues" evidence="1">
    <location>
        <begin position="87"/>
        <end position="96"/>
    </location>
</feature>
<feature type="non-terminal residue" evidence="2">
    <location>
        <position position="179"/>
    </location>
</feature>
<reference evidence="2" key="1">
    <citation type="submission" date="2021-06" db="EMBL/GenBank/DDBJ databases">
        <authorList>
            <person name="Kallberg Y."/>
            <person name="Tangrot J."/>
            <person name="Rosling A."/>
        </authorList>
    </citation>
    <scope>NUCLEOTIDE SEQUENCE</scope>
    <source>
        <strain evidence="2">MA453B</strain>
    </source>
</reference>